<dbReference type="AlphaFoldDB" id="A0A3S5DPE3"/>
<name>A0A3S5DPE3_CITKO</name>
<proteinExistence type="predicted"/>
<feature type="compositionally biased region" description="Polar residues" evidence="1">
    <location>
        <begin position="16"/>
        <end position="34"/>
    </location>
</feature>
<evidence type="ECO:0000313" key="3">
    <source>
        <dbReference type="EMBL" id="VEB94885.1"/>
    </source>
</evidence>
<evidence type="ECO:0000256" key="1">
    <source>
        <dbReference type="SAM" id="MobiDB-lite"/>
    </source>
</evidence>
<dbReference type="Proteomes" id="UP000270272">
    <property type="component" value="Chromosome"/>
</dbReference>
<gene>
    <name evidence="2" type="ORF">NCTC11075_00007</name>
    <name evidence="3" type="ORF">NCTC11075_05819</name>
</gene>
<accession>A0A3S5DPE3</accession>
<evidence type="ECO:0000313" key="2">
    <source>
        <dbReference type="EMBL" id="VEB83020.1"/>
    </source>
</evidence>
<dbReference type="EMBL" id="LR134204">
    <property type="protein sequence ID" value="VEB83020.1"/>
    <property type="molecule type" value="Genomic_DNA"/>
</dbReference>
<sequence length="189" mass="19657">MSGKTEKKSVKPAAGSDTTTAQKDIKGTQDTTVKTDPASLAPVTSADGQTSQSTVTATDGEAGPESDATATIAGVTPSPETDHSHLQDAGVNTVMSALCQSVSDGVHISGDVTVLEVRAIPEGGFHRAGRFWPHDPVHVFVSDDPDEQVLEDGSGQPLYGCVISTADASRLNREKMLVVTELKPKAEES</sequence>
<organism evidence="3 4">
    <name type="scientific">Citrobacter koseri</name>
    <name type="common">Citrobacter diversus</name>
    <dbReference type="NCBI Taxonomy" id="545"/>
    <lineage>
        <taxon>Bacteria</taxon>
        <taxon>Pseudomonadati</taxon>
        <taxon>Pseudomonadota</taxon>
        <taxon>Gammaproteobacteria</taxon>
        <taxon>Enterobacterales</taxon>
        <taxon>Enterobacteriaceae</taxon>
        <taxon>Citrobacter</taxon>
    </lineage>
</organism>
<evidence type="ECO:0000313" key="4">
    <source>
        <dbReference type="Proteomes" id="UP000270272"/>
    </source>
</evidence>
<reference evidence="3 4" key="1">
    <citation type="submission" date="2018-12" db="EMBL/GenBank/DDBJ databases">
        <authorList>
            <consortium name="Pathogen Informatics"/>
        </authorList>
    </citation>
    <scope>NUCLEOTIDE SEQUENCE [LARGE SCALE GENOMIC DNA]</scope>
    <source>
        <strain evidence="3 4">NCTC11075</strain>
    </source>
</reference>
<protein>
    <submittedName>
        <fullName evidence="3">Uncharacterized protein</fullName>
    </submittedName>
</protein>
<dbReference type="EMBL" id="LR134204">
    <property type="protein sequence ID" value="VEB94885.1"/>
    <property type="molecule type" value="Genomic_DNA"/>
</dbReference>
<feature type="compositionally biased region" description="Polar residues" evidence="1">
    <location>
        <begin position="46"/>
        <end position="57"/>
    </location>
</feature>
<feature type="region of interest" description="Disordered" evidence="1">
    <location>
        <begin position="1"/>
        <end position="86"/>
    </location>
</feature>